<dbReference type="PANTHER" id="PTHR11258">
    <property type="entry name" value="2-5 OLIGOADENYLATE SYNTHETASE"/>
    <property type="match status" value="1"/>
</dbReference>
<dbReference type="OrthoDB" id="549996at2759"/>
<keyword evidence="2" id="KW-1185">Reference proteome</keyword>
<proteinExistence type="predicted"/>
<dbReference type="AlphaFoldDB" id="A0A835W0B8"/>
<sequence length="379" mass="41719">MEVILASDDDLRRMYLNLRPGEEKSYVSYFNGNVLPLTVRGVLDAIPQAATDKVHELLASCPKIKMDRVHVGGSFGRRTLVRGAFDVDLTVFVNSYNGQVMRFDQWTEQTLINMQRDVAAWLRTKGWNVVEVEYGAHYKNCLSVTVLVNGRVEVEVDIKLAANVVQGSQEPNRGKAQRDALMAALWDTPAAQRRADPAREAALAEALTAVVKDTSDRVKSVARLLKSWYKYGLKRDIPHVPSVLLEVVTLAAAGQVNMDAREAGVLLLLKALELLDAAASGREVVVLEAGPKWGYTRAQANSCAHVWQWDAVKVLHPIDPTCNLARPKTGGRVIYWSSLAQEARDLRDVIKTRSMWDLLYGSSSSLAPAIQAMGAAAVA</sequence>
<dbReference type="GO" id="GO:0005829">
    <property type="term" value="C:cytosol"/>
    <property type="evidence" value="ECO:0007669"/>
    <property type="project" value="TreeGrafter"/>
</dbReference>
<evidence type="ECO:0000313" key="2">
    <source>
        <dbReference type="Proteomes" id="UP000613740"/>
    </source>
</evidence>
<dbReference type="GO" id="GO:0005654">
    <property type="term" value="C:nucleoplasm"/>
    <property type="evidence" value="ECO:0007669"/>
    <property type="project" value="TreeGrafter"/>
</dbReference>
<name>A0A835W0B8_9CHLO</name>
<dbReference type="GO" id="GO:0003725">
    <property type="term" value="F:double-stranded RNA binding"/>
    <property type="evidence" value="ECO:0007669"/>
    <property type="project" value="TreeGrafter"/>
</dbReference>
<dbReference type="Gene3D" id="3.30.460.10">
    <property type="entry name" value="Beta Polymerase, domain 2"/>
    <property type="match status" value="1"/>
</dbReference>
<dbReference type="PANTHER" id="PTHR11258:SF11">
    <property type="entry name" value="C2H2-TYPE DOMAIN-CONTAINING PROTEIN"/>
    <property type="match status" value="1"/>
</dbReference>
<reference evidence="1" key="1">
    <citation type="journal article" date="2020" name="bioRxiv">
        <title>Comparative genomics of Chlamydomonas.</title>
        <authorList>
            <person name="Craig R.J."/>
            <person name="Hasan A.R."/>
            <person name="Ness R.W."/>
            <person name="Keightley P.D."/>
        </authorList>
    </citation>
    <scope>NUCLEOTIDE SEQUENCE</scope>
    <source>
        <strain evidence="1">CCAP 11/173</strain>
    </source>
</reference>
<dbReference type="PROSITE" id="PS50152">
    <property type="entry name" value="25A_SYNTH_3"/>
    <property type="match status" value="1"/>
</dbReference>
<comment type="caution">
    <text evidence="1">The sequence shown here is derived from an EMBL/GenBank/DDBJ whole genome shotgun (WGS) entry which is preliminary data.</text>
</comment>
<gene>
    <name evidence="1" type="ORF">HYH02_013022</name>
</gene>
<dbReference type="InterPro" id="IPR043519">
    <property type="entry name" value="NT_sf"/>
</dbReference>
<dbReference type="Gene3D" id="1.10.1410.20">
    <property type="entry name" value="2'-5'-oligoadenylate synthetase 1, domain 2"/>
    <property type="match status" value="1"/>
</dbReference>
<accession>A0A835W0B8</accession>
<protein>
    <recommendedName>
        <fullName evidence="3">2'-5'-oligoadenylate synthetase 1 domain-containing protein</fullName>
    </recommendedName>
</protein>
<organism evidence="1 2">
    <name type="scientific">Chlamydomonas schloesseri</name>
    <dbReference type="NCBI Taxonomy" id="2026947"/>
    <lineage>
        <taxon>Eukaryota</taxon>
        <taxon>Viridiplantae</taxon>
        <taxon>Chlorophyta</taxon>
        <taxon>core chlorophytes</taxon>
        <taxon>Chlorophyceae</taxon>
        <taxon>CS clade</taxon>
        <taxon>Chlamydomonadales</taxon>
        <taxon>Chlamydomonadaceae</taxon>
        <taxon>Chlamydomonas</taxon>
    </lineage>
</organism>
<dbReference type="EMBL" id="JAEHOD010000068">
    <property type="protein sequence ID" value="KAG2432299.1"/>
    <property type="molecule type" value="Genomic_DNA"/>
</dbReference>
<dbReference type="GO" id="GO:0016020">
    <property type="term" value="C:membrane"/>
    <property type="evidence" value="ECO:0007669"/>
    <property type="project" value="TreeGrafter"/>
</dbReference>
<evidence type="ECO:0008006" key="3">
    <source>
        <dbReference type="Google" id="ProtNLM"/>
    </source>
</evidence>
<evidence type="ECO:0000313" key="1">
    <source>
        <dbReference type="EMBL" id="KAG2432299.1"/>
    </source>
</evidence>
<dbReference type="SUPFAM" id="SSF81301">
    <property type="entry name" value="Nucleotidyltransferase"/>
    <property type="match status" value="1"/>
</dbReference>
<dbReference type="Proteomes" id="UP000613740">
    <property type="component" value="Unassembled WGS sequence"/>
</dbReference>
<dbReference type="GO" id="GO:0001730">
    <property type="term" value="F:2'-5'-oligoadenylate synthetase activity"/>
    <property type="evidence" value="ECO:0007669"/>
    <property type="project" value="TreeGrafter"/>
</dbReference>